<evidence type="ECO:0000256" key="5">
    <source>
        <dbReference type="ARBA" id="ARBA00022991"/>
    </source>
</evidence>
<keyword evidence="8" id="KW-0456">Lyase</keyword>
<dbReference type="EMBL" id="JAVRHV010000002">
    <property type="protein sequence ID" value="MDT0552793.1"/>
    <property type="molecule type" value="Genomic_DNA"/>
</dbReference>
<evidence type="ECO:0000313" key="9">
    <source>
        <dbReference type="Proteomes" id="UP001252186"/>
    </source>
</evidence>
<keyword evidence="4 6" id="KW-0274">FAD</keyword>
<keyword evidence="9" id="KW-1185">Reference proteome</keyword>
<evidence type="ECO:0000256" key="3">
    <source>
        <dbReference type="ARBA" id="ARBA00022630"/>
    </source>
</evidence>
<dbReference type="Gene3D" id="1.25.40.80">
    <property type="match status" value="1"/>
</dbReference>
<keyword evidence="5 6" id="KW-0157">Chromophore</keyword>
<feature type="domain" description="Photolyase/cryptochrome alpha/beta" evidence="7">
    <location>
        <begin position="5"/>
        <end position="134"/>
    </location>
</feature>
<comment type="cofactor">
    <cofactor evidence="1">
        <name>(6R)-5,10-methylene-5,6,7,8-tetrahydrofolate</name>
        <dbReference type="ChEBI" id="CHEBI:15636"/>
    </cofactor>
</comment>
<evidence type="ECO:0000256" key="6">
    <source>
        <dbReference type="RuleBase" id="RU004182"/>
    </source>
</evidence>
<dbReference type="InterPro" id="IPR002081">
    <property type="entry name" value="Cryptochrome/DNA_photolyase_1"/>
</dbReference>
<comment type="caution">
    <text evidence="8">The sequence shown here is derived from an EMBL/GenBank/DDBJ whole genome shotgun (WGS) entry which is preliminary data.</text>
</comment>
<dbReference type="Gene3D" id="3.40.50.620">
    <property type="entry name" value="HUPs"/>
    <property type="match status" value="1"/>
</dbReference>
<gene>
    <name evidence="8" type="ORF">RM519_06010</name>
</gene>
<evidence type="ECO:0000259" key="7">
    <source>
        <dbReference type="PROSITE" id="PS51645"/>
    </source>
</evidence>
<dbReference type="Gene3D" id="1.10.579.10">
    <property type="entry name" value="DNA Cyclobutane Dipyrimidine Photolyase, subunit A, domain 3"/>
    <property type="match status" value="1"/>
</dbReference>
<dbReference type="PRINTS" id="PR00147">
    <property type="entry name" value="DNAPHOTLYASE"/>
</dbReference>
<dbReference type="SUPFAM" id="SSF52425">
    <property type="entry name" value="Cryptochrome/photolyase, N-terminal domain"/>
    <property type="match status" value="1"/>
</dbReference>
<evidence type="ECO:0000256" key="2">
    <source>
        <dbReference type="ARBA" id="ARBA00001974"/>
    </source>
</evidence>
<dbReference type="PANTHER" id="PTHR11455">
    <property type="entry name" value="CRYPTOCHROME"/>
    <property type="match status" value="1"/>
</dbReference>
<accession>A0ABU2Y6X3</accession>
<dbReference type="InterPro" id="IPR014729">
    <property type="entry name" value="Rossmann-like_a/b/a_fold"/>
</dbReference>
<dbReference type="RefSeq" id="WP_311592729.1">
    <property type="nucleotide sequence ID" value="NZ_JAVRHV010000002.1"/>
</dbReference>
<comment type="similarity">
    <text evidence="6">Belongs to the DNA photolyase family.</text>
</comment>
<dbReference type="SUPFAM" id="SSF48173">
    <property type="entry name" value="Cryptochrome/photolyase FAD-binding domain"/>
    <property type="match status" value="1"/>
</dbReference>
<dbReference type="Pfam" id="PF03441">
    <property type="entry name" value="FAD_binding_7"/>
    <property type="match status" value="1"/>
</dbReference>
<sequence length="428" mass="50616">MRKKMISICWYRRDLRIKDNHALLKALNSGTPVLPIFIFDKNIIEELDANDARITFIYEQLTLLNKEFKKNNSGIYILIDTPIKAWKKLVSEFIVKEVFFNEDYEPYAIGRDKEIHDFLRDKNIKSTACKDQVIFSGNEVLKADQTPYTIYTPYKNKWREKLHPSLLKTYDSEFGKTYFENNYEIPTISEIGFTLSTKKVKPYNFNSLENYENTRNIPGLNGTSNLSPHLRFGTVSIRQIVNEVKENESFLNELIWREFFMQILFHFPKVINANFKRKYDTVEWRNNEKEFELWKSGNTGYPMVDAGMRELNATGYMHNRVRMIVAGFLCKHLLIDWRWGEAYFAQNLLDYELASNNGNWQWAAGTGCDSAPYFRVFNPTTQLKKFDPDLVYIRKWIPEFDELNYPLPMVEHKMARERAINTYKRGIS</sequence>
<keyword evidence="3 6" id="KW-0285">Flavoprotein</keyword>
<protein>
    <submittedName>
        <fullName evidence="8">Deoxyribodipyrimidine photo-lyase</fullName>
        <ecNumber evidence="8">4.1.99.3</ecNumber>
    </submittedName>
</protein>
<dbReference type="InterPro" id="IPR018394">
    <property type="entry name" value="DNA_photolyase_1_CS_C"/>
</dbReference>
<comment type="cofactor">
    <cofactor evidence="2">
        <name>FAD</name>
        <dbReference type="ChEBI" id="CHEBI:57692"/>
    </cofactor>
</comment>
<name>A0ABU2Y6X3_9FLAO</name>
<organism evidence="8 9">
    <name type="scientific">Urechidicola vernalis</name>
    <dbReference type="NCBI Taxonomy" id="3075600"/>
    <lineage>
        <taxon>Bacteria</taxon>
        <taxon>Pseudomonadati</taxon>
        <taxon>Bacteroidota</taxon>
        <taxon>Flavobacteriia</taxon>
        <taxon>Flavobacteriales</taxon>
        <taxon>Flavobacteriaceae</taxon>
        <taxon>Urechidicola</taxon>
    </lineage>
</organism>
<evidence type="ECO:0000256" key="4">
    <source>
        <dbReference type="ARBA" id="ARBA00022827"/>
    </source>
</evidence>
<dbReference type="PROSITE" id="PS00394">
    <property type="entry name" value="DNA_PHOTOLYASES_1_1"/>
    <property type="match status" value="1"/>
</dbReference>
<dbReference type="PANTHER" id="PTHR11455:SF9">
    <property type="entry name" value="CRYPTOCHROME CIRCADIAN CLOCK 5 ISOFORM X1"/>
    <property type="match status" value="1"/>
</dbReference>
<evidence type="ECO:0000256" key="1">
    <source>
        <dbReference type="ARBA" id="ARBA00001932"/>
    </source>
</evidence>
<reference evidence="8 9" key="1">
    <citation type="submission" date="2023-09" db="EMBL/GenBank/DDBJ databases">
        <authorList>
            <person name="Rey-Velasco X."/>
        </authorList>
    </citation>
    <scope>NUCLEOTIDE SEQUENCE [LARGE SCALE GENOMIC DNA]</scope>
    <source>
        <strain evidence="8 9">P050</strain>
    </source>
</reference>
<dbReference type="InterPro" id="IPR036155">
    <property type="entry name" value="Crypto/Photolyase_N_sf"/>
</dbReference>
<dbReference type="Pfam" id="PF00875">
    <property type="entry name" value="DNA_photolyase"/>
    <property type="match status" value="1"/>
</dbReference>
<dbReference type="EC" id="4.1.99.3" evidence="8"/>
<dbReference type="Proteomes" id="UP001252186">
    <property type="component" value="Unassembled WGS sequence"/>
</dbReference>
<dbReference type="InterPro" id="IPR006050">
    <property type="entry name" value="DNA_photolyase_N"/>
</dbReference>
<dbReference type="InterPro" id="IPR036134">
    <property type="entry name" value="Crypto/Photolyase_FAD-like_sf"/>
</dbReference>
<dbReference type="GO" id="GO:0003904">
    <property type="term" value="F:deoxyribodipyrimidine photo-lyase activity"/>
    <property type="evidence" value="ECO:0007669"/>
    <property type="project" value="UniProtKB-EC"/>
</dbReference>
<dbReference type="InterPro" id="IPR005101">
    <property type="entry name" value="Cryptochr/Photolyase_FAD-bd"/>
</dbReference>
<dbReference type="PROSITE" id="PS51645">
    <property type="entry name" value="PHR_CRY_ALPHA_BETA"/>
    <property type="match status" value="1"/>
</dbReference>
<evidence type="ECO:0000313" key="8">
    <source>
        <dbReference type="EMBL" id="MDT0552793.1"/>
    </source>
</evidence>
<proteinExistence type="inferred from homology"/>